<gene>
    <name evidence="1" type="ORF">ET445_16945</name>
</gene>
<reference evidence="1 2" key="1">
    <citation type="submission" date="2019-01" db="EMBL/GenBank/DDBJ databases">
        <title>Genome sequencing of strain FW100M-8.</title>
        <authorList>
            <person name="Heo J."/>
            <person name="Kim S.-J."/>
            <person name="Kim J.-S."/>
            <person name="Hong S.-B."/>
            <person name="Kwon S.-W."/>
        </authorList>
    </citation>
    <scope>NUCLEOTIDE SEQUENCE [LARGE SCALE GENOMIC DNA]</scope>
    <source>
        <strain evidence="1 2">FW100M-8</strain>
    </source>
</reference>
<dbReference type="SUPFAM" id="SSF55729">
    <property type="entry name" value="Acyl-CoA N-acyltransferases (Nat)"/>
    <property type="match status" value="1"/>
</dbReference>
<sequence length="292" mass="30516">MTEGSTGEDASGGTLLADAIALADAADATAGVVTREAQVGDLDGVVSRVEATWGVGTGPDRSFYVALAHAGATVLVAEERRTTEQSATDVSAASMPVGAAAGFLGWDRGVHLHSHLNAVDPAARGRGIGLALKLRQRAVCLAHGVDEIRWTYDPLIRRNARMNLVRLGAEVSAWLPGFYGDLGDAITGSDRSDRFEVTWRLASPRALRALARGPAPAWNARPVGVHPETSGLALVADFEAVRAADPAAAAALRESSRAVFAAAAAAGLRPELDAVGDYVFTHDDPDREAEHR</sequence>
<name>A0A4P6FEQ2_9MICO</name>
<protein>
    <recommendedName>
        <fullName evidence="3">GNAT family N-acetyltransferase</fullName>
    </recommendedName>
</protein>
<dbReference type="AlphaFoldDB" id="A0A4P6FEQ2"/>
<dbReference type="OrthoDB" id="9797990at2"/>
<proteinExistence type="predicted"/>
<dbReference type="InterPro" id="IPR038764">
    <property type="entry name" value="GNAT_N_AcTrfase_prd"/>
</dbReference>
<organism evidence="1 2">
    <name type="scientific">Agromyces protaetiae</name>
    <dbReference type="NCBI Taxonomy" id="2509455"/>
    <lineage>
        <taxon>Bacteria</taxon>
        <taxon>Bacillati</taxon>
        <taxon>Actinomycetota</taxon>
        <taxon>Actinomycetes</taxon>
        <taxon>Micrococcales</taxon>
        <taxon>Microbacteriaceae</taxon>
        <taxon>Agromyces</taxon>
    </lineage>
</organism>
<dbReference type="KEGG" id="agf:ET445_16945"/>
<evidence type="ECO:0000313" key="1">
    <source>
        <dbReference type="EMBL" id="QAY74770.1"/>
    </source>
</evidence>
<dbReference type="Gene3D" id="3.40.630.30">
    <property type="match status" value="1"/>
</dbReference>
<dbReference type="CDD" id="cd04301">
    <property type="entry name" value="NAT_SF"/>
    <property type="match status" value="1"/>
</dbReference>
<accession>A0A4P6FEQ2</accession>
<dbReference type="PANTHER" id="PTHR41700:SF1">
    <property type="entry name" value="N-ACETYLTRANSFERASE DOMAIN-CONTAINING PROTEIN"/>
    <property type="match status" value="1"/>
</dbReference>
<evidence type="ECO:0000313" key="2">
    <source>
        <dbReference type="Proteomes" id="UP000291259"/>
    </source>
</evidence>
<dbReference type="Proteomes" id="UP000291259">
    <property type="component" value="Chromosome"/>
</dbReference>
<evidence type="ECO:0008006" key="3">
    <source>
        <dbReference type="Google" id="ProtNLM"/>
    </source>
</evidence>
<dbReference type="InterPro" id="IPR016181">
    <property type="entry name" value="Acyl_CoA_acyltransferase"/>
</dbReference>
<dbReference type="PANTHER" id="PTHR41700">
    <property type="entry name" value="GCN5-RELATED N-ACETYLTRANSFERASE"/>
    <property type="match status" value="1"/>
</dbReference>
<dbReference type="EMBL" id="CP035491">
    <property type="protein sequence ID" value="QAY74770.1"/>
    <property type="molecule type" value="Genomic_DNA"/>
</dbReference>
<keyword evidence="2" id="KW-1185">Reference proteome</keyword>
<dbReference type="RefSeq" id="WP_129192313.1">
    <property type="nucleotide sequence ID" value="NZ_CP035491.1"/>
</dbReference>